<organism evidence="2 3">
    <name type="scientific">Verticillium longisporum</name>
    <name type="common">Verticillium dahliae var. longisporum</name>
    <dbReference type="NCBI Taxonomy" id="100787"/>
    <lineage>
        <taxon>Eukaryota</taxon>
        <taxon>Fungi</taxon>
        <taxon>Dikarya</taxon>
        <taxon>Ascomycota</taxon>
        <taxon>Pezizomycotina</taxon>
        <taxon>Sordariomycetes</taxon>
        <taxon>Hypocreomycetidae</taxon>
        <taxon>Glomerellales</taxon>
        <taxon>Plectosphaerellaceae</taxon>
        <taxon>Verticillium</taxon>
    </lineage>
</organism>
<dbReference type="EMBL" id="CVQH01021972">
    <property type="protein sequence ID" value="CRK32019.1"/>
    <property type="molecule type" value="Genomic_DNA"/>
</dbReference>
<dbReference type="Proteomes" id="UP000044602">
    <property type="component" value="Unassembled WGS sequence"/>
</dbReference>
<sequence length="154" mass="16372">MQSALPSPHPGFGQPGQHAHSSGMETSSLPSTSQSRGIAGGIHSKLYRVSKHRGPSSLIPSPASSLKGLVRQNSWFSALQPKSLPEFARHFVGARATGQASTDGDSSSSPSVIRSSPNDTQVSTRQTSIGSSLRRTSQFDRTGQRAQFVMDVIR</sequence>
<feature type="region of interest" description="Disordered" evidence="1">
    <location>
        <begin position="1"/>
        <end position="64"/>
    </location>
</feature>
<reference evidence="2 3" key="1">
    <citation type="submission" date="2015-05" db="EMBL/GenBank/DDBJ databases">
        <authorList>
            <person name="Wang D.B."/>
            <person name="Wang M."/>
        </authorList>
    </citation>
    <scope>NUCLEOTIDE SEQUENCE [LARGE SCALE GENOMIC DNA]</scope>
    <source>
        <strain evidence="2">VL1</strain>
    </source>
</reference>
<dbReference type="AlphaFoldDB" id="A0A0G4MCJ4"/>
<keyword evidence="3" id="KW-1185">Reference proteome</keyword>
<protein>
    <submittedName>
        <fullName evidence="2">Uncharacterized protein</fullName>
    </submittedName>
</protein>
<evidence type="ECO:0000313" key="2">
    <source>
        <dbReference type="EMBL" id="CRK32019.1"/>
    </source>
</evidence>
<feature type="compositionally biased region" description="Basic residues" evidence="1">
    <location>
        <begin position="45"/>
        <end position="54"/>
    </location>
</feature>
<feature type="compositionally biased region" description="Low complexity" evidence="1">
    <location>
        <begin position="55"/>
        <end position="64"/>
    </location>
</feature>
<evidence type="ECO:0000313" key="3">
    <source>
        <dbReference type="Proteomes" id="UP000044602"/>
    </source>
</evidence>
<proteinExistence type="predicted"/>
<accession>A0A0G4MCJ4</accession>
<gene>
    <name evidence="2" type="ORF">BN1708_005654</name>
</gene>
<feature type="region of interest" description="Disordered" evidence="1">
    <location>
        <begin position="95"/>
        <end position="141"/>
    </location>
</feature>
<feature type="compositionally biased region" description="Polar residues" evidence="1">
    <location>
        <begin position="117"/>
        <end position="141"/>
    </location>
</feature>
<name>A0A0G4MCJ4_VERLO</name>
<evidence type="ECO:0000256" key="1">
    <source>
        <dbReference type="SAM" id="MobiDB-lite"/>
    </source>
</evidence>
<feature type="compositionally biased region" description="Polar residues" evidence="1">
    <location>
        <begin position="19"/>
        <end position="36"/>
    </location>
</feature>
<feature type="compositionally biased region" description="Low complexity" evidence="1">
    <location>
        <begin position="101"/>
        <end position="116"/>
    </location>
</feature>